<evidence type="ECO:0000256" key="1">
    <source>
        <dbReference type="SAM" id="MobiDB-lite"/>
    </source>
</evidence>
<evidence type="ECO:0000313" key="3">
    <source>
        <dbReference type="EMBL" id="PXF45114.1"/>
    </source>
</evidence>
<evidence type="ECO:0000313" key="4">
    <source>
        <dbReference type="Proteomes" id="UP000247409"/>
    </source>
</evidence>
<feature type="region of interest" description="Disordered" evidence="1">
    <location>
        <begin position="1"/>
        <end position="36"/>
    </location>
</feature>
<protein>
    <submittedName>
        <fullName evidence="3">Uncharacterized protein</fullName>
    </submittedName>
</protein>
<dbReference type="Proteomes" id="UP000247409">
    <property type="component" value="Unassembled WGS sequence"/>
</dbReference>
<dbReference type="OrthoDB" id="2019940at2759"/>
<gene>
    <name evidence="3" type="ORF">BWQ96_05153</name>
</gene>
<keyword evidence="2" id="KW-1133">Transmembrane helix</keyword>
<accession>A0A2V3ISN0</accession>
<organism evidence="3 4">
    <name type="scientific">Gracilariopsis chorda</name>
    <dbReference type="NCBI Taxonomy" id="448386"/>
    <lineage>
        <taxon>Eukaryota</taxon>
        <taxon>Rhodophyta</taxon>
        <taxon>Florideophyceae</taxon>
        <taxon>Rhodymeniophycidae</taxon>
        <taxon>Gracilariales</taxon>
        <taxon>Gracilariaceae</taxon>
        <taxon>Gracilariopsis</taxon>
    </lineage>
</organism>
<name>A0A2V3ISN0_9FLOR</name>
<keyword evidence="2" id="KW-0812">Transmembrane</keyword>
<keyword evidence="2" id="KW-0472">Membrane</keyword>
<comment type="caution">
    <text evidence="3">The sequence shown here is derived from an EMBL/GenBank/DDBJ whole genome shotgun (WGS) entry which is preliminary data.</text>
</comment>
<feature type="transmembrane region" description="Helical" evidence="2">
    <location>
        <begin position="62"/>
        <end position="81"/>
    </location>
</feature>
<dbReference type="InterPro" id="IPR005331">
    <property type="entry name" value="Sulfotransferase"/>
</dbReference>
<dbReference type="AlphaFoldDB" id="A0A2V3ISN0"/>
<reference evidence="3 4" key="1">
    <citation type="journal article" date="2018" name="Mol. Biol. Evol.">
        <title>Analysis of the draft genome of the red seaweed Gracilariopsis chorda provides insights into genome size evolution in Rhodophyta.</title>
        <authorList>
            <person name="Lee J."/>
            <person name="Yang E.C."/>
            <person name="Graf L."/>
            <person name="Yang J.H."/>
            <person name="Qiu H."/>
            <person name="Zel Zion U."/>
            <person name="Chan C.X."/>
            <person name="Stephens T.G."/>
            <person name="Weber A.P.M."/>
            <person name="Boo G.H."/>
            <person name="Boo S.M."/>
            <person name="Kim K.M."/>
            <person name="Shin Y."/>
            <person name="Jung M."/>
            <person name="Lee S.J."/>
            <person name="Yim H.S."/>
            <person name="Lee J.H."/>
            <person name="Bhattacharya D."/>
            <person name="Yoon H.S."/>
        </authorList>
    </citation>
    <scope>NUCLEOTIDE SEQUENCE [LARGE SCALE GENOMIC DNA]</scope>
    <source>
        <strain evidence="3 4">SKKU-2015</strain>
        <tissue evidence="3">Whole body</tissue>
    </source>
</reference>
<dbReference type="GO" id="GO:0016020">
    <property type="term" value="C:membrane"/>
    <property type="evidence" value="ECO:0007669"/>
    <property type="project" value="InterPro"/>
</dbReference>
<evidence type="ECO:0000256" key="2">
    <source>
        <dbReference type="SAM" id="Phobius"/>
    </source>
</evidence>
<proteinExistence type="predicted"/>
<keyword evidence="4" id="KW-1185">Reference proteome</keyword>
<sequence length="363" mass="41270">MPNAFKRPLNSPLKPQVSPVRLTSPRLPQSPATSPARLPTLRTLAALCTELRLRDSRSRTPWRVALLCIVCTLFLAALHFFTHTRCIPLAHPSPALHSLQPYHSFLTAPDIFDATSDFIYIPYGRLLITTTAKVASTALWTWLHPAIVGHRSQNPCNTTYIQHFAHPCWQGKPIHPSNLSRHQKYSLLKSASVLRVAITRDPFQRLLSAWKSKVACDSHDFGTDVQDRVKFVPRLLRQAGMNRTQDQCLSLAGFAQVLDRLRIKAEQNRFDLRTLNIHFRPQLSYFSVIDYDIIMDISHVSNASVFAPILRRLQFPALADDQPAKMHASSQRLQAIPETTAVQLFKFARLTENFPPPRFLHPR</sequence>
<dbReference type="GO" id="GO:0008146">
    <property type="term" value="F:sulfotransferase activity"/>
    <property type="evidence" value="ECO:0007669"/>
    <property type="project" value="InterPro"/>
</dbReference>
<dbReference type="EMBL" id="NBIV01000070">
    <property type="protein sequence ID" value="PXF45114.1"/>
    <property type="molecule type" value="Genomic_DNA"/>
</dbReference>
<dbReference type="Pfam" id="PF03567">
    <property type="entry name" value="Sulfotransfer_2"/>
    <property type="match status" value="1"/>
</dbReference>